<reference evidence="2 3" key="1">
    <citation type="journal article" date="2019" name="Commun. Biol.">
        <title>The bagworm genome reveals a unique fibroin gene that provides high tensile strength.</title>
        <authorList>
            <person name="Kono N."/>
            <person name="Nakamura H."/>
            <person name="Ohtoshi R."/>
            <person name="Tomita M."/>
            <person name="Numata K."/>
            <person name="Arakawa K."/>
        </authorList>
    </citation>
    <scope>NUCLEOTIDE SEQUENCE [LARGE SCALE GENOMIC DNA]</scope>
</reference>
<accession>A0A4C1XRG9</accession>
<dbReference type="EMBL" id="BGZK01000957">
    <property type="protein sequence ID" value="GBP66471.1"/>
    <property type="molecule type" value="Genomic_DNA"/>
</dbReference>
<name>A0A4C1XRG9_EUMVA</name>
<dbReference type="AlphaFoldDB" id="A0A4C1XRG9"/>
<sequence>MQTFRFPTGKKECPESQNDYPDTGVLPVAGVRIKNLSPCAPRSRRTQIRFCGPIRPRPARPGETAQHDGFISIYLRVRFSPPLLNTETEIIPPEPAGSSLRQ</sequence>
<gene>
    <name evidence="2" type="ORF">EVAR_51458_1</name>
</gene>
<feature type="region of interest" description="Disordered" evidence="1">
    <location>
        <begin position="1"/>
        <end position="21"/>
    </location>
</feature>
<comment type="caution">
    <text evidence="2">The sequence shown here is derived from an EMBL/GenBank/DDBJ whole genome shotgun (WGS) entry which is preliminary data.</text>
</comment>
<organism evidence="2 3">
    <name type="scientific">Eumeta variegata</name>
    <name type="common">Bagworm moth</name>
    <name type="synonym">Eumeta japonica</name>
    <dbReference type="NCBI Taxonomy" id="151549"/>
    <lineage>
        <taxon>Eukaryota</taxon>
        <taxon>Metazoa</taxon>
        <taxon>Ecdysozoa</taxon>
        <taxon>Arthropoda</taxon>
        <taxon>Hexapoda</taxon>
        <taxon>Insecta</taxon>
        <taxon>Pterygota</taxon>
        <taxon>Neoptera</taxon>
        <taxon>Endopterygota</taxon>
        <taxon>Lepidoptera</taxon>
        <taxon>Glossata</taxon>
        <taxon>Ditrysia</taxon>
        <taxon>Tineoidea</taxon>
        <taxon>Psychidae</taxon>
        <taxon>Oiketicinae</taxon>
        <taxon>Eumeta</taxon>
    </lineage>
</organism>
<dbReference type="Proteomes" id="UP000299102">
    <property type="component" value="Unassembled WGS sequence"/>
</dbReference>
<evidence type="ECO:0000313" key="2">
    <source>
        <dbReference type="EMBL" id="GBP66471.1"/>
    </source>
</evidence>
<keyword evidence="3" id="KW-1185">Reference proteome</keyword>
<proteinExistence type="predicted"/>
<protein>
    <submittedName>
        <fullName evidence="2">Uncharacterized protein</fullName>
    </submittedName>
</protein>
<evidence type="ECO:0000256" key="1">
    <source>
        <dbReference type="SAM" id="MobiDB-lite"/>
    </source>
</evidence>
<evidence type="ECO:0000313" key="3">
    <source>
        <dbReference type="Proteomes" id="UP000299102"/>
    </source>
</evidence>